<evidence type="ECO:0000313" key="3">
    <source>
        <dbReference type="EMBL" id="OHT12335.1"/>
    </source>
</evidence>
<dbReference type="Proteomes" id="UP000179807">
    <property type="component" value="Unassembled WGS sequence"/>
</dbReference>
<dbReference type="SMART" id="SM00360">
    <property type="entry name" value="RRM"/>
    <property type="match status" value="1"/>
</dbReference>
<evidence type="ECO:0000256" key="1">
    <source>
        <dbReference type="PROSITE-ProRule" id="PRU00176"/>
    </source>
</evidence>
<dbReference type="InterPro" id="IPR000504">
    <property type="entry name" value="RRM_dom"/>
</dbReference>
<dbReference type="AlphaFoldDB" id="A0A1J4KLZ4"/>
<dbReference type="InterPro" id="IPR035979">
    <property type="entry name" value="RBD_domain_sf"/>
</dbReference>
<sequence length="286" mass="32840">MSDEDSDQSHRQPKIIEPVLESDPVGYLIAVSFTPPKDSFASYEIYNFIENTLKIELEDMSVFRNSIGIPTGIVVAQLTSEISLVRLMKLHGKKFKGSPVEARLFTTQASFQKFIFAQSEPRLQTIKLNYDNSVPLVYVQNFPEGESDLGDFFSQCGKIISIKKYPFKKESYYAIEFSTEAEARLVCRTFNDYELHGRSLKVAILYKNAAERSFAVHHCQDIQWLKNELKCYGRVDAYKVSNDVVYVMMETLESSKAACILLNKNFDTGTQIVTHFIDYEYFNRVK</sequence>
<dbReference type="RefSeq" id="XP_068365471.1">
    <property type="nucleotide sequence ID" value="XM_068499875.1"/>
</dbReference>
<dbReference type="EMBL" id="MLAK01000566">
    <property type="protein sequence ID" value="OHT12335.1"/>
    <property type="molecule type" value="Genomic_DNA"/>
</dbReference>
<protein>
    <recommendedName>
        <fullName evidence="2">RRM domain-containing protein</fullName>
    </recommendedName>
</protein>
<dbReference type="OrthoDB" id="10266719at2759"/>
<keyword evidence="1" id="KW-0694">RNA-binding</keyword>
<dbReference type="GeneID" id="94834579"/>
<feature type="domain" description="RRM" evidence="2">
    <location>
        <begin position="135"/>
        <end position="207"/>
    </location>
</feature>
<evidence type="ECO:0000259" key="2">
    <source>
        <dbReference type="PROSITE" id="PS50102"/>
    </source>
</evidence>
<keyword evidence="4" id="KW-1185">Reference proteome</keyword>
<proteinExistence type="predicted"/>
<gene>
    <name evidence="3" type="ORF">TRFO_17927</name>
</gene>
<accession>A0A1J4KLZ4</accession>
<comment type="caution">
    <text evidence="3">The sequence shown here is derived from an EMBL/GenBank/DDBJ whole genome shotgun (WGS) entry which is preliminary data.</text>
</comment>
<dbReference type="CDD" id="cd00590">
    <property type="entry name" value="RRM_SF"/>
    <property type="match status" value="1"/>
</dbReference>
<dbReference type="PROSITE" id="PS50102">
    <property type="entry name" value="RRM"/>
    <property type="match status" value="1"/>
</dbReference>
<dbReference type="Gene3D" id="3.30.70.330">
    <property type="match status" value="1"/>
</dbReference>
<dbReference type="SUPFAM" id="SSF54928">
    <property type="entry name" value="RNA-binding domain, RBD"/>
    <property type="match status" value="1"/>
</dbReference>
<evidence type="ECO:0000313" key="4">
    <source>
        <dbReference type="Proteomes" id="UP000179807"/>
    </source>
</evidence>
<dbReference type="GO" id="GO:0003723">
    <property type="term" value="F:RNA binding"/>
    <property type="evidence" value="ECO:0007669"/>
    <property type="project" value="UniProtKB-UniRule"/>
</dbReference>
<organism evidence="3 4">
    <name type="scientific">Tritrichomonas foetus</name>
    <dbReference type="NCBI Taxonomy" id="1144522"/>
    <lineage>
        <taxon>Eukaryota</taxon>
        <taxon>Metamonada</taxon>
        <taxon>Parabasalia</taxon>
        <taxon>Tritrichomonadida</taxon>
        <taxon>Tritrichomonadidae</taxon>
        <taxon>Tritrichomonas</taxon>
    </lineage>
</organism>
<dbReference type="Pfam" id="PF00076">
    <property type="entry name" value="RRM_1"/>
    <property type="match status" value="1"/>
</dbReference>
<dbReference type="InterPro" id="IPR012677">
    <property type="entry name" value="Nucleotide-bd_a/b_plait_sf"/>
</dbReference>
<dbReference type="VEuPathDB" id="TrichDB:TRFO_17927"/>
<reference evidence="3" key="1">
    <citation type="submission" date="2016-10" db="EMBL/GenBank/DDBJ databases">
        <authorList>
            <person name="Benchimol M."/>
            <person name="Almeida L.G."/>
            <person name="Vasconcelos A.T."/>
            <person name="Perreira-Neves A."/>
            <person name="Rosa I.A."/>
            <person name="Tasca T."/>
            <person name="Bogo M.R."/>
            <person name="de Souza W."/>
        </authorList>
    </citation>
    <scope>NUCLEOTIDE SEQUENCE [LARGE SCALE GENOMIC DNA]</scope>
    <source>
        <strain evidence="3">K</strain>
    </source>
</reference>
<name>A0A1J4KLZ4_9EUKA</name>